<dbReference type="RefSeq" id="WP_256030682.1">
    <property type="nucleotide sequence ID" value="NZ_JAHLKM010000030.1"/>
</dbReference>
<sequence length="90" mass="9980">MADDLMDALGAAVEHKTCGVSGCQTKPIANRNGRPLCAKHRDHYDHSTMGEPCERCESRQWVRTPDGASEAVCAVCDYVTYDADKFKDSW</sequence>
<evidence type="ECO:0000313" key="1">
    <source>
        <dbReference type="EMBL" id="MCQ4334619.1"/>
    </source>
</evidence>
<protein>
    <submittedName>
        <fullName evidence="1">Uncharacterized protein</fullName>
    </submittedName>
</protein>
<dbReference type="AlphaFoldDB" id="A0A9R1D5R7"/>
<evidence type="ECO:0000313" key="2">
    <source>
        <dbReference type="Proteomes" id="UP001139494"/>
    </source>
</evidence>
<accession>A0A9R1D5R7</accession>
<proteinExistence type="predicted"/>
<organism evidence="1 2">
    <name type="scientific">Natronomonas aquatica</name>
    <dbReference type="NCBI Taxonomy" id="2841590"/>
    <lineage>
        <taxon>Archaea</taxon>
        <taxon>Methanobacteriati</taxon>
        <taxon>Methanobacteriota</taxon>
        <taxon>Stenosarchaea group</taxon>
        <taxon>Halobacteria</taxon>
        <taxon>Halobacteriales</taxon>
        <taxon>Natronomonadaceae</taxon>
        <taxon>Natronomonas</taxon>
    </lineage>
</organism>
<comment type="caution">
    <text evidence="1">The sequence shown here is derived from an EMBL/GenBank/DDBJ whole genome shotgun (WGS) entry which is preliminary data.</text>
</comment>
<dbReference type="Proteomes" id="UP001139494">
    <property type="component" value="Unassembled WGS sequence"/>
</dbReference>
<reference evidence="1" key="1">
    <citation type="journal article" date="2023" name="Front. Microbiol.">
        <title>Genomic-based phylogenetic and metabolic analyses of the genus Natronomonas, and description of Natronomonas aquatica sp. nov.</title>
        <authorList>
            <person name="Garcia-Roldan A."/>
            <person name="Duran-Viseras A."/>
            <person name="de la Haba R.R."/>
            <person name="Corral P."/>
            <person name="Sanchez-Porro C."/>
            <person name="Ventosa A."/>
        </authorList>
    </citation>
    <scope>NUCLEOTIDE SEQUENCE</scope>
    <source>
        <strain evidence="1">F2-12</strain>
    </source>
</reference>
<gene>
    <name evidence="1" type="ORF">KM295_14260</name>
</gene>
<name>A0A9R1D5R7_9EURY</name>
<keyword evidence="2" id="KW-1185">Reference proteome</keyword>
<dbReference type="EMBL" id="JAHLKM010000030">
    <property type="protein sequence ID" value="MCQ4334619.1"/>
    <property type="molecule type" value="Genomic_DNA"/>
</dbReference>